<evidence type="ECO:0000256" key="4">
    <source>
        <dbReference type="ARBA" id="ARBA00022723"/>
    </source>
</evidence>
<dbReference type="FunFam" id="2.170.150.20:FF:000001">
    <property type="entry name" value="Peptide methionine sulfoxide reductase MsrB"/>
    <property type="match status" value="1"/>
</dbReference>
<evidence type="ECO:0000256" key="3">
    <source>
        <dbReference type="ARBA" id="ARBA00012499"/>
    </source>
</evidence>
<feature type="region of interest" description="Disordered" evidence="8">
    <location>
        <begin position="1"/>
        <end position="29"/>
    </location>
</feature>
<evidence type="ECO:0000256" key="2">
    <source>
        <dbReference type="ARBA" id="ARBA00007174"/>
    </source>
</evidence>
<dbReference type="HAMAP" id="MF_01400">
    <property type="entry name" value="MsrB"/>
    <property type="match status" value="1"/>
</dbReference>
<keyword evidence="6 10" id="KW-0560">Oxidoreductase</keyword>
<comment type="similarity">
    <text evidence="2">Belongs to the MsrB Met sulfoxide reductase family.</text>
</comment>
<sequence length="131" mass="14331">MADQPTERELTPEQYHVTQEAGTEPAFTGRYWDEKRPGVYRCVVCDEPLFSSEAKYDSGSGWPSFTTPLDPGGIKEHTDESFGVTRVEGRCANCGAHLGHVFPDGPGPGGMRYCINSAALELESGEEEDDN</sequence>
<feature type="region of interest" description="Disordered" evidence="8">
    <location>
        <begin position="54"/>
        <end position="75"/>
    </location>
</feature>
<evidence type="ECO:0000256" key="7">
    <source>
        <dbReference type="ARBA" id="ARBA00048488"/>
    </source>
</evidence>
<evidence type="ECO:0000256" key="8">
    <source>
        <dbReference type="SAM" id="MobiDB-lite"/>
    </source>
</evidence>
<evidence type="ECO:0000256" key="6">
    <source>
        <dbReference type="ARBA" id="ARBA00023002"/>
    </source>
</evidence>
<dbReference type="GO" id="GO:0005737">
    <property type="term" value="C:cytoplasm"/>
    <property type="evidence" value="ECO:0007669"/>
    <property type="project" value="TreeGrafter"/>
</dbReference>
<dbReference type="GO" id="GO:0046872">
    <property type="term" value="F:metal ion binding"/>
    <property type="evidence" value="ECO:0007669"/>
    <property type="project" value="UniProtKB-KW"/>
</dbReference>
<evidence type="ECO:0000256" key="5">
    <source>
        <dbReference type="ARBA" id="ARBA00022833"/>
    </source>
</evidence>
<dbReference type="InterPro" id="IPR002579">
    <property type="entry name" value="Met_Sox_Rdtase_MsrB_dom"/>
</dbReference>
<protein>
    <recommendedName>
        <fullName evidence="3">peptide-methionine (R)-S-oxide reductase</fullName>
        <ecNumber evidence="3">1.8.4.12</ecNumber>
    </recommendedName>
</protein>
<reference evidence="10" key="1">
    <citation type="submission" date="2018-06" db="EMBL/GenBank/DDBJ databases">
        <authorList>
            <person name="Zhirakovskaya E."/>
        </authorList>
    </citation>
    <scope>NUCLEOTIDE SEQUENCE</scope>
</reference>
<dbReference type="Pfam" id="PF01641">
    <property type="entry name" value="SelR"/>
    <property type="match status" value="1"/>
</dbReference>
<dbReference type="Gene3D" id="2.170.150.20">
    <property type="entry name" value="Peptide methionine sulfoxide reductase"/>
    <property type="match status" value="1"/>
</dbReference>
<dbReference type="GO" id="GO:0033743">
    <property type="term" value="F:peptide-methionine (R)-S-oxide reductase activity"/>
    <property type="evidence" value="ECO:0007669"/>
    <property type="project" value="UniProtKB-EC"/>
</dbReference>
<dbReference type="PANTHER" id="PTHR10173:SF52">
    <property type="entry name" value="METHIONINE-R-SULFOXIDE REDUCTASE B1"/>
    <property type="match status" value="1"/>
</dbReference>
<dbReference type="SUPFAM" id="SSF51316">
    <property type="entry name" value="Mss4-like"/>
    <property type="match status" value="1"/>
</dbReference>
<dbReference type="NCBIfam" id="TIGR00357">
    <property type="entry name" value="peptide-methionine (R)-S-oxide reductase MsrB"/>
    <property type="match status" value="1"/>
</dbReference>
<dbReference type="GO" id="GO:0006979">
    <property type="term" value="P:response to oxidative stress"/>
    <property type="evidence" value="ECO:0007669"/>
    <property type="project" value="InterPro"/>
</dbReference>
<evidence type="ECO:0000313" key="10">
    <source>
        <dbReference type="EMBL" id="VAV89318.1"/>
    </source>
</evidence>
<dbReference type="EC" id="1.8.4.12" evidence="3"/>
<feature type="domain" description="MsrB" evidence="9">
    <location>
        <begin position="3"/>
        <end position="125"/>
    </location>
</feature>
<dbReference type="PANTHER" id="PTHR10173">
    <property type="entry name" value="METHIONINE SULFOXIDE REDUCTASE"/>
    <property type="match status" value="1"/>
</dbReference>
<organism evidence="10">
    <name type="scientific">hydrothermal vent metagenome</name>
    <dbReference type="NCBI Taxonomy" id="652676"/>
    <lineage>
        <taxon>unclassified sequences</taxon>
        <taxon>metagenomes</taxon>
        <taxon>ecological metagenomes</taxon>
    </lineage>
</organism>
<dbReference type="PROSITE" id="PS51790">
    <property type="entry name" value="MSRB"/>
    <property type="match status" value="1"/>
</dbReference>
<dbReference type="GO" id="GO:0030091">
    <property type="term" value="P:protein repair"/>
    <property type="evidence" value="ECO:0007669"/>
    <property type="project" value="InterPro"/>
</dbReference>
<dbReference type="InterPro" id="IPR011057">
    <property type="entry name" value="Mss4-like_sf"/>
</dbReference>
<gene>
    <name evidence="10" type="ORF">MNBD_ACTINO01-1576</name>
</gene>
<feature type="compositionally biased region" description="Basic and acidic residues" evidence="8">
    <location>
        <begin position="1"/>
        <end position="11"/>
    </location>
</feature>
<name>A0A3B0RM45_9ZZZZ</name>
<proteinExistence type="inferred from homology"/>
<evidence type="ECO:0000259" key="9">
    <source>
        <dbReference type="PROSITE" id="PS51790"/>
    </source>
</evidence>
<accession>A0A3B0RM45</accession>
<keyword evidence="4" id="KW-0479">Metal-binding</keyword>
<comment type="catalytic activity">
    <reaction evidence="7">
        <text>L-methionyl-[protein] + [thioredoxin]-disulfide + H2O = L-methionyl-(R)-S-oxide-[protein] + [thioredoxin]-dithiol</text>
        <dbReference type="Rhea" id="RHEA:24164"/>
        <dbReference type="Rhea" id="RHEA-COMP:10698"/>
        <dbReference type="Rhea" id="RHEA-COMP:10700"/>
        <dbReference type="Rhea" id="RHEA-COMP:12313"/>
        <dbReference type="Rhea" id="RHEA-COMP:12314"/>
        <dbReference type="ChEBI" id="CHEBI:15377"/>
        <dbReference type="ChEBI" id="CHEBI:16044"/>
        <dbReference type="ChEBI" id="CHEBI:29950"/>
        <dbReference type="ChEBI" id="CHEBI:45764"/>
        <dbReference type="ChEBI" id="CHEBI:50058"/>
        <dbReference type="EC" id="1.8.4.12"/>
    </reaction>
</comment>
<dbReference type="InterPro" id="IPR028427">
    <property type="entry name" value="Met_Sox_Rdtase_MsrB"/>
</dbReference>
<keyword evidence="5" id="KW-0862">Zinc</keyword>
<dbReference type="AlphaFoldDB" id="A0A3B0RM45"/>
<evidence type="ECO:0000256" key="1">
    <source>
        <dbReference type="ARBA" id="ARBA00001947"/>
    </source>
</evidence>
<comment type="cofactor">
    <cofactor evidence="1">
        <name>Zn(2+)</name>
        <dbReference type="ChEBI" id="CHEBI:29105"/>
    </cofactor>
</comment>
<dbReference type="EMBL" id="UOEI01000013">
    <property type="protein sequence ID" value="VAV89318.1"/>
    <property type="molecule type" value="Genomic_DNA"/>
</dbReference>